<proteinExistence type="predicted"/>
<feature type="compositionally biased region" description="Polar residues" evidence="1">
    <location>
        <begin position="40"/>
        <end position="49"/>
    </location>
</feature>
<organism evidence="2">
    <name type="scientific">Schizaphis graminum</name>
    <name type="common">Green bug aphid</name>
    <dbReference type="NCBI Taxonomy" id="13262"/>
    <lineage>
        <taxon>Eukaryota</taxon>
        <taxon>Metazoa</taxon>
        <taxon>Ecdysozoa</taxon>
        <taxon>Arthropoda</taxon>
        <taxon>Hexapoda</taxon>
        <taxon>Insecta</taxon>
        <taxon>Pterygota</taxon>
        <taxon>Neoptera</taxon>
        <taxon>Paraneoptera</taxon>
        <taxon>Hemiptera</taxon>
        <taxon>Sternorrhyncha</taxon>
        <taxon>Aphidomorpha</taxon>
        <taxon>Aphidoidea</taxon>
        <taxon>Aphididae</taxon>
        <taxon>Aphidini</taxon>
        <taxon>Schizaphis</taxon>
    </lineage>
</organism>
<feature type="compositionally biased region" description="Polar residues" evidence="1">
    <location>
        <begin position="83"/>
        <end position="92"/>
    </location>
</feature>
<feature type="compositionally biased region" description="Basic residues" evidence="1">
    <location>
        <begin position="64"/>
        <end position="82"/>
    </location>
</feature>
<gene>
    <name evidence="2" type="ORF">g.118068</name>
</gene>
<accession>A0A2S2PRQ3</accession>
<feature type="region of interest" description="Disordered" evidence="1">
    <location>
        <begin position="1"/>
        <end position="100"/>
    </location>
</feature>
<dbReference type="AlphaFoldDB" id="A0A2S2PRQ3"/>
<reference evidence="2" key="1">
    <citation type="submission" date="2018-04" db="EMBL/GenBank/DDBJ databases">
        <title>Transcriptome of Schizaphis graminum biotype I.</title>
        <authorList>
            <person name="Scully E.D."/>
            <person name="Geib S.M."/>
            <person name="Palmer N.A."/>
            <person name="Koch K."/>
            <person name="Bradshaw J."/>
            <person name="Heng-Moss T."/>
            <person name="Sarath G."/>
        </authorList>
    </citation>
    <scope>NUCLEOTIDE SEQUENCE</scope>
</reference>
<evidence type="ECO:0000313" key="2">
    <source>
        <dbReference type="EMBL" id="MBY32149.1"/>
    </source>
</evidence>
<dbReference type="EMBL" id="GGMR01019530">
    <property type="protein sequence ID" value="MBY32149.1"/>
    <property type="molecule type" value="Transcribed_RNA"/>
</dbReference>
<sequence>MSDTSSQNSDDEYINELFTKKKNEVQQNLKTNTKSKKQKASMSYTSTQNTDDEDVNEHYDNQKNNKRKMQNLKTNTKSKKQKASTSYTVNQNTDDEDTNEYFGNQKKEKNQMVNLKKTAVIRKVTPKKQKFQTYLSELEKEYHGISNEDCIRINKSGAGNFCIKIPTSKTGSDYLVVQKYKTSDMDKVDQKDRWKTSTFTAKTFVDEKVKTDNSILATFNHLQDLLMDKFMTNDNKKIESYNK</sequence>
<protein>
    <submittedName>
        <fullName evidence="2">Uncharacterized protein</fullName>
    </submittedName>
</protein>
<name>A0A2S2PRQ3_SCHGA</name>
<evidence type="ECO:0000256" key="1">
    <source>
        <dbReference type="SAM" id="MobiDB-lite"/>
    </source>
</evidence>